<sequence>MFKENYVMLPTIIVIRHMLLLQCDESNPSPQSQAILSRCSYPIVQIWIPERLCKITRLIFSLMDGHYKLGESLKTARDPQEATLAERGICAAILLWRTSRSAAPS</sequence>
<gene>
    <name evidence="1" type="ORF">QQF64_018818</name>
</gene>
<reference evidence="1 2" key="1">
    <citation type="submission" date="2023-09" db="EMBL/GenBank/DDBJ databases">
        <authorList>
            <person name="Wang M."/>
        </authorList>
    </citation>
    <scope>NUCLEOTIDE SEQUENCE [LARGE SCALE GENOMIC DNA]</scope>
    <source>
        <strain evidence="1">GT-2023</strain>
        <tissue evidence="1">Liver</tissue>
    </source>
</reference>
<name>A0ABR3LH73_9TELE</name>
<dbReference type="EMBL" id="JAYMGO010000022">
    <property type="protein sequence ID" value="KAL1251022.1"/>
    <property type="molecule type" value="Genomic_DNA"/>
</dbReference>
<comment type="caution">
    <text evidence="1">The sequence shown here is derived from an EMBL/GenBank/DDBJ whole genome shotgun (WGS) entry which is preliminary data.</text>
</comment>
<accession>A0ABR3LH73</accession>
<protein>
    <submittedName>
        <fullName evidence="1">Uncharacterized protein</fullName>
    </submittedName>
</protein>
<organism evidence="1 2">
    <name type="scientific">Cirrhinus molitorella</name>
    <name type="common">mud carp</name>
    <dbReference type="NCBI Taxonomy" id="172907"/>
    <lineage>
        <taxon>Eukaryota</taxon>
        <taxon>Metazoa</taxon>
        <taxon>Chordata</taxon>
        <taxon>Craniata</taxon>
        <taxon>Vertebrata</taxon>
        <taxon>Euteleostomi</taxon>
        <taxon>Actinopterygii</taxon>
        <taxon>Neopterygii</taxon>
        <taxon>Teleostei</taxon>
        <taxon>Ostariophysi</taxon>
        <taxon>Cypriniformes</taxon>
        <taxon>Cyprinidae</taxon>
        <taxon>Labeoninae</taxon>
        <taxon>Labeonini</taxon>
        <taxon>Cirrhinus</taxon>
    </lineage>
</organism>
<keyword evidence="2" id="KW-1185">Reference proteome</keyword>
<evidence type="ECO:0000313" key="1">
    <source>
        <dbReference type="EMBL" id="KAL1251022.1"/>
    </source>
</evidence>
<proteinExistence type="predicted"/>
<evidence type="ECO:0000313" key="2">
    <source>
        <dbReference type="Proteomes" id="UP001558613"/>
    </source>
</evidence>
<dbReference type="Proteomes" id="UP001558613">
    <property type="component" value="Unassembled WGS sequence"/>
</dbReference>